<evidence type="ECO:0000313" key="2">
    <source>
        <dbReference type="EMBL" id="KAJ4378060.1"/>
    </source>
</evidence>
<feature type="compositionally biased region" description="Basic and acidic residues" evidence="1">
    <location>
        <begin position="97"/>
        <end position="112"/>
    </location>
</feature>
<organism evidence="2 3">
    <name type="scientific">Neocucurbitaria cava</name>
    <dbReference type="NCBI Taxonomy" id="798079"/>
    <lineage>
        <taxon>Eukaryota</taxon>
        <taxon>Fungi</taxon>
        <taxon>Dikarya</taxon>
        <taxon>Ascomycota</taxon>
        <taxon>Pezizomycotina</taxon>
        <taxon>Dothideomycetes</taxon>
        <taxon>Pleosporomycetidae</taxon>
        <taxon>Pleosporales</taxon>
        <taxon>Pleosporineae</taxon>
        <taxon>Cucurbitariaceae</taxon>
        <taxon>Neocucurbitaria</taxon>
    </lineage>
</organism>
<feature type="region of interest" description="Disordered" evidence="1">
    <location>
        <begin position="151"/>
        <end position="233"/>
    </location>
</feature>
<dbReference type="Proteomes" id="UP001140560">
    <property type="component" value="Unassembled WGS sequence"/>
</dbReference>
<feature type="compositionally biased region" description="Acidic residues" evidence="1">
    <location>
        <begin position="193"/>
        <end position="205"/>
    </location>
</feature>
<name>A0A9W8YKA5_9PLEO</name>
<feature type="region of interest" description="Disordered" evidence="1">
    <location>
        <begin position="11"/>
        <end position="112"/>
    </location>
</feature>
<evidence type="ECO:0000313" key="3">
    <source>
        <dbReference type="Proteomes" id="UP001140560"/>
    </source>
</evidence>
<feature type="compositionally biased region" description="Basic residues" evidence="1">
    <location>
        <begin position="78"/>
        <end position="87"/>
    </location>
</feature>
<feature type="compositionally biased region" description="Basic and acidic residues" evidence="1">
    <location>
        <begin position="51"/>
        <end position="77"/>
    </location>
</feature>
<evidence type="ECO:0000256" key="1">
    <source>
        <dbReference type="SAM" id="MobiDB-lite"/>
    </source>
</evidence>
<keyword evidence="3" id="KW-1185">Reference proteome</keyword>
<dbReference type="AlphaFoldDB" id="A0A9W8YKA5"/>
<feature type="compositionally biased region" description="Basic residues" evidence="1">
    <location>
        <begin position="217"/>
        <end position="233"/>
    </location>
</feature>
<comment type="caution">
    <text evidence="2">The sequence shown here is derived from an EMBL/GenBank/DDBJ whole genome shotgun (WGS) entry which is preliminary data.</text>
</comment>
<sequence length="268" mass="31250">MTLESIDLIRKFEFDPPTYEDGKAPEELLRSKAAAARRSTRRVDFDDDSDGIDHDSEQDRGEYGPDAATARKPDGERKKLKRRKRARTPVELDEDEKDRRAEARRKKEIEKQTKVMLSTMFIHDSDDEDWDADKDATFFAREQALRDEAMTAFQKAMTLGSTEPASSKKRKADEPAKKSKRRKSPPKRNAPFDDSDDEPDEEMEDAVSINSRASSRSSRRYLGRWKRRRGYHRHSTVISARRYRSCERRTKSTKITYYHYEGPGRYNG</sequence>
<accession>A0A9W8YKA5</accession>
<dbReference type="EMBL" id="JAPEUY010000001">
    <property type="protein sequence ID" value="KAJ4378060.1"/>
    <property type="molecule type" value="Genomic_DNA"/>
</dbReference>
<protein>
    <submittedName>
        <fullName evidence="2">Topoisomerase 1-associated factor 1</fullName>
    </submittedName>
</protein>
<reference evidence="2" key="1">
    <citation type="submission" date="2022-10" db="EMBL/GenBank/DDBJ databases">
        <title>Tapping the CABI collections for fungal endophytes: first genome assemblies for Collariella, Neodidymelliopsis, Ascochyta clinopodiicola, Didymella pomorum, Didymosphaeria variabile, Neocosmospora piperis and Neocucurbitaria cava.</title>
        <authorList>
            <person name="Hill R."/>
        </authorList>
    </citation>
    <scope>NUCLEOTIDE SEQUENCE</scope>
    <source>
        <strain evidence="2">IMI 356814</strain>
    </source>
</reference>
<proteinExistence type="predicted"/>
<dbReference type="OrthoDB" id="310853at2759"/>
<feature type="compositionally biased region" description="Basic and acidic residues" evidence="1">
    <location>
        <begin position="11"/>
        <end position="30"/>
    </location>
</feature>
<gene>
    <name evidence="2" type="primary">TOF1_2</name>
    <name evidence="2" type="ORF">N0V83_000890</name>
</gene>